<keyword evidence="5 7" id="KW-0472">Membrane</keyword>
<evidence type="ECO:0000259" key="8">
    <source>
        <dbReference type="Pfam" id="PF02687"/>
    </source>
</evidence>
<feature type="transmembrane region" description="Helical" evidence="7">
    <location>
        <begin position="381"/>
        <end position="405"/>
    </location>
</feature>
<evidence type="ECO:0000256" key="4">
    <source>
        <dbReference type="ARBA" id="ARBA00022989"/>
    </source>
</evidence>
<dbReference type="PANTHER" id="PTHR30572">
    <property type="entry name" value="MEMBRANE COMPONENT OF TRANSPORTER-RELATED"/>
    <property type="match status" value="1"/>
</dbReference>
<dbReference type="EMBL" id="QSII01000001">
    <property type="protein sequence ID" value="RHC90096.1"/>
    <property type="molecule type" value="Genomic_DNA"/>
</dbReference>
<dbReference type="GO" id="GO:0022857">
    <property type="term" value="F:transmembrane transporter activity"/>
    <property type="evidence" value="ECO:0007669"/>
    <property type="project" value="TreeGrafter"/>
</dbReference>
<dbReference type="InterPro" id="IPR050250">
    <property type="entry name" value="Macrolide_Exporter_MacB"/>
</dbReference>
<keyword evidence="2" id="KW-1003">Cell membrane</keyword>
<dbReference type="GO" id="GO:0005886">
    <property type="term" value="C:plasma membrane"/>
    <property type="evidence" value="ECO:0007669"/>
    <property type="project" value="UniProtKB-SubCell"/>
</dbReference>
<proteinExistence type="inferred from homology"/>
<evidence type="ECO:0000256" key="3">
    <source>
        <dbReference type="ARBA" id="ARBA00022692"/>
    </source>
</evidence>
<comment type="similarity">
    <text evidence="6">Belongs to the ABC-4 integral membrane protein family.</text>
</comment>
<dbReference type="Pfam" id="PF02687">
    <property type="entry name" value="FtsX"/>
    <property type="match status" value="1"/>
</dbReference>
<dbReference type="PANTHER" id="PTHR30572:SF4">
    <property type="entry name" value="ABC TRANSPORTER PERMEASE YTRF"/>
    <property type="match status" value="1"/>
</dbReference>
<evidence type="ECO:0000313" key="10">
    <source>
        <dbReference type="Proteomes" id="UP000286260"/>
    </source>
</evidence>
<keyword evidence="3 7" id="KW-0812">Transmembrane</keyword>
<gene>
    <name evidence="9" type="ORF">DW828_00705</name>
</gene>
<evidence type="ECO:0000313" key="9">
    <source>
        <dbReference type="EMBL" id="RHC90096.1"/>
    </source>
</evidence>
<feature type="transmembrane region" description="Helical" evidence="7">
    <location>
        <begin position="349"/>
        <end position="369"/>
    </location>
</feature>
<evidence type="ECO:0000256" key="6">
    <source>
        <dbReference type="ARBA" id="ARBA00038076"/>
    </source>
</evidence>
<dbReference type="STRING" id="46503.ERS852463_02430"/>
<evidence type="ECO:0000256" key="1">
    <source>
        <dbReference type="ARBA" id="ARBA00004651"/>
    </source>
</evidence>
<evidence type="ECO:0000256" key="2">
    <source>
        <dbReference type="ARBA" id="ARBA00022475"/>
    </source>
</evidence>
<feature type="transmembrane region" description="Helical" evidence="7">
    <location>
        <begin position="20"/>
        <end position="45"/>
    </location>
</feature>
<keyword evidence="4 7" id="KW-1133">Transmembrane helix</keyword>
<reference evidence="9 10" key="1">
    <citation type="submission" date="2018-08" db="EMBL/GenBank/DDBJ databases">
        <title>A genome reference for cultivated species of the human gut microbiota.</title>
        <authorList>
            <person name="Zou Y."/>
            <person name="Xue W."/>
            <person name="Luo G."/>
        </authorList>
    </citation>
    <scope>NUCLEOTIDE SEQUENCE [LARGE SCALE GENOMIC DNA]</scope>
    <source>
        <strain evidence="9 10">AM34-17</strain>
    </source>
</reference>
<evidence type="ECO:0000256" key="5">
    <source>
        <dbReference type="ARBA" id="ARBA00023136"/>
    </source>
</evidence>
<name>A0A3E4ZS76_9BACT</name>
<protein>
    <submittedName>
        <fullName evidence="9">ABC transporter permease</fullName>
    </submittedName>
</protein>
<evidence type="ECO:0000256" key="7">
    <source>
        <dbReference type="SAM" id="Phobius"/>
    </source>
</evidence>
<accession>A0A3E4ZS76</accession>
<dbReference type="RefSeq" id="WP_122115879.1">
    <property type="nucleotide sequence ID" value="NZ_CP072229.1"/>
</dbReference>
<dbReference type="Proteomes" id="UP000286260">
    <property type="component" value="Unassembled WGS sequence"/>
</dbReference>
<dbReference type="AlphaFoldDB" id="A0A3E4ZS76"/>
<feature type="domain" description="ABC3 transporter permease C-terminal" evidence="8">
    <location>
        <begin position="299"/>
        <end position="415"/>
    </location>
</feature>
<comment type="subcellular location">
    <subcellularLocation>
        <location evidence="1">Cell membrane</location>
        <topology evidence="1">Multi-pass membrane protein</topology>
    </subcellularLocation>
</comment>
<organism evidence="9 10">
    <name type="scientific">Parabacteroides merdae</name>
    <dbReference type="NCBI Taxonomy" id="46503"/>
    <lineage>
        <taxon>Bacteria</taxon>
        <taxon>Pseudomonadati</taxon>
        <taxon>Bacteroidota</taxon>
        <taxon>Bacteroidia</taxon>
        <taxon>Bacteroidales</taxon>
        <taxon>Tannerellaceae</taxon>
        <taxon>Parabacteroides</taxon>
    </lineage>
</organism>
<sequence>MIKHILKIIWHQRRNNGWIFVELLLVFAVLCIMMDSLLVNLYTYYKPLGFDITNVYKVNIGKMSPEIPGYVPDSLLTTTDGEDLVRLVDNIRRAPQVDEICLAMNSCPYTWSNSWSQLVRADADTSVKANYYQMFNVTVSYFDVLRISDREGRPIRPIVEESTGDIVISGDMETDFFQGQSGKGKQVKWGSKSTTSETVAAVTSPIRQNEYVKSKPCFYYLMRTDEDIAKSASDAKPQNMDCLVRMRNGFRMEDMDSFLEKMGERLSVNNLYVSSVIPLEEQRPVILKSSIDNLKKKIALVGFMLVNVFFGIVGTFWLRTQYRRGEMGLRSALGASRGTLKCFLNVEGLFLLIFTIPVVLVFIFNMLYFDLPDTDRLAYTWWRFLVTFGSSCLLLAGMIWLGIWFPARRIAKMNPAEALHYE</sequence>
<feature type="transmembrane region" description="Helical" evidence="7">
    <location>
        <begin position="298"/>
        <end position="318"/>
    </location>
</feature>
<dbReference type="InterPro" id="IPR003838">
    <property type="entry name" value="ABC3_permease_C"/>
</dbReference>
<comment type="caution">
    <text evidence="9">The sequence shown here is derived from an EMBL/GenBank/DDBJ whole genome shotgun (WGS) entry which is preliminary data.</text>
</comment>